<evidence type="ECO:0000313" key="4">
    <source>
        <dbReference type="Proteomes" id="UP000060487"/>
    </source>
</evidence>
<keyword evidence="4" id="KW-1185">Reference proteome</keyword>
<proteinExistence type="inferred from homology"/>
<comment type="caution">
    <text evidence="3">The sequence shown here is derived from an EMBL/GenBank/DDBJ whole genome shotgun (WGS) entry which is preliminary data.</text>
</comment>
<reference evidence="3 4" key="1">
    <citation type="submission" date="2015-11" db="EMBL/GenBank/DDBJ databases">
        <authorList>
            <person name="Lin W."/>
        </authorList>
    </citation>
    <scope>NUCLEOTIDE SEQUENCE [LARGE SCALE GENOMIC DNA]</scope>
    <source>
        <strain evidence="3 4">HCH-1</strain>
    </source>
</reference>
<dbReference type="InterPro" id="IPR001509">
    <property type="entry name" value="Epimerase_deHydtase"/>
</dbReference>
<keyword evidence="3" id="KW-0456">Lyase</keyword>
<organism evidence="3 4">
    <name type="scientific">Candidatus Magnetominusculus xianensis</name>
    <dbReference type="NCBI Taxonomy" id="1748249"/>
    <lineage>
        <taxon>Bacteria</taxon>
        <taxon>Pseudomonadati</taxon>
        <taxon>Nitrospirota</taxon>
        <taxon>Nitrospiria</taxon>
        <taxon>Nitrospirales</taxon>
        <taxon>Nitrospiraceae</taxon>
        <taxon>Candidatus Magnetominusculus</taxon>
    </lineage>
</organism>
<feature type="domain" description="NAD-dependent epimerase/dehydratase" evidence="2">
    <location>
        <begin position="3"/>
        <end position="240"/>
    </location>
</feature>
<comment type="similarity">
    <text evidence="1">Belongs to the NAD(P)-dependent epimerase/dehydratase family.</text>
</comment>
<evidence type="ECO:0000259" key="2">
    <source>
        <dbReference type="Pfam" id="PF01370"/>
    </source>
</evidence>
<accession>A0ABR5SH53</accession>
<dbReference type="CDD" id="cd08946">
    <property type="entry name" value="SDR_e"/>
    <property type="match status" value="1"/>
</dbReference>
<gene>
    <name evidence="3" type="ORF">ASN18_2491</name>
</gene>
<dbReference type="InterPro" id="IPR036291">
    <property type="entry name" value="NAD(P)-bd_dom_sf"/>
</dbReference>
<name>A0ABR5SH53_9BACT</name>
<dbReference type="RefSeq" id="WP_085053091.1">
    <property type="nucleotide sequence ID" value="NZ_LNQR01000089.1"/>
</dbReference>
<dbReference type="SUPFAM" id="SSF51735">
    <property type="entry name" value="NAD(P)-binding Rossmann-fold domains"/>
    <property type="match status" value="1"/>
</dbReference>
<dbReference type="EMBL" id="LNQR01000089">
    <property type="protein sequence ID" value="KWT82459.1"/>
    <property type="molecule type" value="Genomic_DNA"/>
</dbReference>
<protein>
    <submittedName>
        <fullName evidence="3">3-beta hydroxysteroid dehydrogenase/isomerase</fullName>
        <ecNumber evidence="3">4.2.1.46</ecNumber>
    </submittedName>
</protein>
<dbReference type="Pfam" id="PF01370">
    <property type="entry name" value="Epimerase"/>
    <property type="match status" value="1"/>
</dbReference>
<dbReference type="Proteomes" id="UP000060487">
    <property type="component" value="Unassembled WGS sequence"/>
</dbReference>
<sequence length="320" mass="35607">MRVLITGGRGFIGGRTALYLREQYPDSDITITSTTTEDLPAWCAGFNAINMSLSDDQSIARALRGADTIVHLAAINEIDSMRDPVSAMRTNAEGTYRLLRAAAEHGIRNFIYFSTIHVYGENLERPVITEETPIRPYHPYAITHAAAEGFVDEFRRYNSMNTAVFRLSNACGAPADRAVNRWSLVFNDLCRQAVTVGALTLKSSGRQYRDFIAIRDAARAVGHFIYELRGRWGDGLYNLGGECTMTILEAAERIARVYKETYGRPISEIKVGELAASEAFLMPTNYSIEKIKKTGFQLEGGIDDEIRMCLSLCEGFRGAM</sequence>
<dbReference type="GO" id="GO:0008460">
    <property type="term" value="F:dTDP-glucose 4,6-dehydratase activity"/>
    <property type="evidence" value="ECO:0007669"/>
    <property type="project" value="UniProtKB-EC"/>
</dbReference>
<dbReference type="Gene3D" id="3.40.50.720">
    <property type="entry name" value="NAD(P)-binding Rossmann-like Domain"/>
    <property type="match status" value="1"/>
</dbReference>
<dbReference type="EC" id="4.2.1.46" evidence="3"/>
<evidence type="ECO:0000256" key="1">
    <source>
        <dbReference type="ARBA" id="ARBA00007637"/>
    </source>
</evidence>
<dbReference type="PANTHER" id="PTHR43000">
    <property type="entry name" value="DTDP-D-GLUCOSE 4,6-DEHYDRATASE-RELATED"/>
    <property type="match status" value="1"/>
</dbReference>
<evidence type="ECO:0000313" key="3">
    <source>
        <dbReference type="EMBL" id="KWT82459.1"/>
    </source>
</evidence>